<dbReference type="Gene3D" id="3.55.50.40">
    <property type="match status" value="1"/>
</dbReference>
<sequence length="378" mass="42531">MLIIKNVQGTENALKTIDDLTLTQTLGAIDQLTFNFIDNSDNKVASELVMPRSIVTIPENNQQYLITTPTITPLGRYRQYAVTALHVGQTLHDQYIDKTLTKTQSLDDCMKFITQGTKFTYEIHDTFSNYAFSEEFGNARGDDLLTTLASDFGFEYYFDNFEIHIYKTIGKDNAFLFVDGANVSKITDTEDYSNFSTHIKGTGKTTDDSDGKKSSAITAEYTSPLADKFGIIDADPVSDERFTTSASLQDYLKKQIKDYPEVQYTIEWADFSKNAKYHNLNDIKVGNSGYLRDRYGIDVSVRITELVYNPQSSTVTPQITFGNKLFNLTTWSKAITKANKDNSKFSNKFKQDLTAVESIANSAYDSRLFGKVVGASEY</sequence>
<dbReference type="InterPro" id="IPR010572">
    <property type="entry name" value="Tail_dom"/>
</dbReference>
<accession>A0A1Y0VP04</accession>
<feature type="domain" description="Tail spike" evidence="1">
    <location>
        <begin position="90"/>
        <end position="329"/>
    </location>
</feature>
<dbReference type="Pfam" id="PF18994">
    <property type="entry name" value="Prophage_tailD1"/>
    <property type="match status" value="1"/>
</dbReference>
<evidence type="ECO:0008006" key="5">
    <source>
        <dbReference type="Google" id="ProtNLM"/>
    </source>
</evidence>
<dbReference type="InterPro" id="IPR044051">
    <property type="entry name" value="Prophage_tail_N"/>
</dbReference>
<name>A0A1Y0VP04_PEDPE</name>
<dbReference type="InterPro" id="IPR007119">
    <property type="entry name" value="Phage_tail_spike_N"/>
</dbReference>
<dbReference type="Pfam" id="PF06605">
    <property type="entry name" value="Prophage_tail"/>
    <property type="match status" value="1"/>
</dbReference>
<dbReference type="AlphaFoldDB" id="A0A1Y0VP04"/>
<proteinExistence type="predicted"/>
<evidence type="ECO:0000259" key="1">
    <source>
        <dbReference type="Pfam" id="PF06605"/>
    </source>
</evidence>
<reference evidence="3 4" key="1">
    <citation type="submission" date="2017-05" db="EMBL/GenBank/DDBJ databases">
        <title>Genome sequence of Pediococcus pentosaceus strain SRCM100892.</title>
        <authorList>
            <person name="Cho S.H."/>
        </authorList>
    </citation>
    <scope>NUCLEOTIDE SEQUENCE [LARGE SCALE GENOMIC DNA]</scope>
    <source>
        <strain evidence="3 4">SRCM100892</strain>
    </source>
</reference>
<dbReference type="NCBIfam" id="TIGR01665">
    <property type="entry name" value="put_anti_recept"/>
    <property type="match status" value="1"/>
</dbReference>
<dbReference type="Proteomes" id="UP000196118">
    <property type="component" value="Chromosome"/>
</dbReference>
<evidence type="ECO:0000313" key="4">
    <source>
        <dbReference type="Proteomes" id="UP000196118"/>
    </source>
</evidence>
<protein>
    <recommendedName>
        <fullName evidence="5">Prophage tail endopeptidase domain-containing protein</fullName>
    </recommendedName>
</protein>
<feature type="domain" description="Prophage endopeptidase tail N-terminal" evidence="2">
    <location>
        <begin position="3"/>
        <end position="86"/>
    </location>
</feature>
<evidence type="ECO:0000259" key="2">
    <source>
        <dbReference type="Pfam" id="PF18994"/>
    </source>
</evidence>
<dbReference type="EMBL" id="CP021474">
    <property type="protein sequence ID" value="ARW19872.1"/>
    <property type="molecule type" value="Genomic_DNA"/>
</dbReference>
<organism evidence="3 4">
    <name type="scientific">Pediococcus pentosaceus</name>
    <dbReference type="NCBI Taxonomy" id="1255"/>
    <lineage>
        <taxon>Bacteria</taxon>
        <taxon>Bacillati</taxon>
        <taxon>Bacillota</taxon>
        <taxon>Bacilli</taxon>
        <taxon>Lactobacillales</taxon>
        <taxon>Lactobacillaceae</taxon>
        <taxon>Pediococcus</taxon>
    </lineage>
</organism>
<evidence type="ECO:0000313" key="3">
    <source>
        <dbReference type="EMBL" id="ARW19872.1"/>
    </source>
</evidence>
<gene>
    <name evidence="3" type="ORF">S100892_01299</name>
</gene>